<dbReference type="eggNOG" id="COG0406">
    <property type="taxonomic scope" value="Bacteria"/>
</dbReference>
<dbReference type="Gene3D" id="3.40.50.1240">
    <property type="entry name" value="Phosphoglycerate mutase-like"/>
    <property type="match status" value="1"/>
</dbReference>
<dbReference type="Proteomes" id="UP000014809">
    <property type="component" value="Chromosome"/>
</dbReference>
<name>S4XFB6_9CORY</name>
<accession>S4XFB6</accession>
<dbReference type="KEGG" id="cter:A606_07980"/>
<organism evidence="1 2">
    <name type="scientific">Corynebacterium terpenotabidum Y-11</name>
    <dbReference type="NCBI Taxonomy" id="1200352"/>
    <lineage>
        <taxon>Bacteria</taxon>
        <taxon>Bacillati</taxon>
        <taxon>Actinomycetota</taxon>
        <taxon>Actinomycetes</taxon>
        <taxon>Mycobacteriales</taxon>
        <taxon>Corynebacteriaceae</taxon>
        <taxon>Corynebacterium</taxon>
    </lineage>
</organism>
<dbReference type="GO" id="GO:0005737">
    <property type="term" value="C:cytoplasm"/>
    <property type="evidence" value="ECO:0007669"/>
    <property type="project" value="TreeGrafter"/>
</dbReference>
<dbReference type="InterPro" id="IPR050275">
    <property type="entry name" value="PGM_Phosphatase"/>
</dbReference>
<dbReference type="SMART" id="SM00855">
    <property type="entry name" value="PGAM"/>
    <property type="match status" value="1"/>
</dbReference>
<evidence type="ECO:0000313" key="1">
    <source>
        <dbReference type="EMBL" id="AGP31241.1"/>
    </source>
</evidence>
<dbReference type="STRING" id="1200352.A606_07980"/>
<protein>
    <recommendedName>
        <fullName evidence="3">Phosphoglycerate mutase</fullName>
    </recommendedName>
</protein>
<dbReference type="InterPro" id="IPR029033">
    <property type="entry name" value="His_PPase_superfam"/>
</dbReference>
<dbReference type="PANTHER" id="PTHR48100">
    <property type="entry name" value="BROAD-SPECIFICITY PHOSPHATASE YOR283W-RELATED"/>
    <property type="match status" value="1"/>
</dbReference>
<gene>
    <name evidence="1" type="ORF">A606_07980</name>
</gene>
<dbReference type="PANTHER" id="PTHR48100:SF2">
    <property type="entry name" value="CONSERVED PROTEIN"/>
    <property type="match status" value="1"/>
</dbReference>
<dbReference type="Pfam" id="PF00300">
    <property type="entry name" value="His_Phos_1"/>
    <property type="match status" value="1"/>
</dbReference>
<dbReference type="AlphaFoldDB" id="S4XFB6"/>
<evidence type="ECO:0000313" key="2">
    <source>
        <dbReference type="Proteomes" id="UP000014809"/>
    </source>
</evidence>
<keyword evidence="2" id="KW-1185">Reference proteome</keyword>
<dbReference type="GO" id="GO:0016791">
    <property type="term" value="F:phosphatase activity"/>
    <property type="evidence" value="ECO:0007669"/>
    <property type="project" value="TreeGrafter"/>
</dbReference>
<reference evidence="1 2" key="1">
    <citation type="submission" date="2012-06" db="EMBL/GenBank/DDBJ databases">
        <title>Complete genome sequence of Corynebacterium terpenotabidum Y-11 (=DSM 44721).</title>
        <authorList>
            <person name="Ruckert C."/>
            <person name="Albersmeier A."/>
            <person name="Al-Dilaimi A."/>
            <person name="Szczepanowski R."/>
            <person name="Kalinowski J."/>
        </authorList>
    </citation>
    <scope>NUCLEOTIDE SEQUENCE [LARGE SCALE GENOMIC DNA]</scope>
    <source>
        <strain evidence="1 2">Y-11</strain>
    </source>
</reference>
<dbReference type="NCBIfam" id="TIGR03848">
    <property type="entry name" value="MSMEG_4193"/>
    <property type="match status" value="1"/>
</dbReference>
<dbReference type="SUPFAM" id="SSF53254">
    <property type="entry name" value="Phosphoglycerate mutase-like"/>
    <property type="match status" value="1"/>
</dbReference>
<dbReference type="CDD" id="cd07067">
    <property type="entry name" value="HP_PGM_like"/>
    <property type="match status" value="1"/>
</dbReference>
<evidence type="ECO:0008006" key="3">
    <source>
        <dbReference type="Google" id="ProtNLM"/>
    </source>
</evidence>
<dbReference type="InterPro" id="IPR022492">
    <property type="entry name" value="Phosphomutase_MSMEG4193_put"/>
</dbReference>
<proteinExistence type="predicted"/>
<dbReference type="EMBL" id="CP003696">
    <property type="protein sequence ID" value="AGP31241.1"/>
    <property type="molecule type" value="Genomic_DNA"/>
</dbReference>
<dbReference type="InterPro" id="IPR013078">
    <property type="entry name" value="His_Pase_superF_clade-1"/>
</dbReference>
<dbReference type="PATRIC" id="fig|1200352.3.peg.1623"/>
<dbReference type="HOGENOM" id="CLU_033323_8_0_11"/>
<sequence>MVMPTVILVRHGRSTANTSGVLAGRTPGVFLDDTGKTQVGRTGARLAAVPLAALVTSPLERCRQTAQAILDAQTTALTLITEDGLLECDYGDWQNRKITDLTKEPLWTTVTDRPSRAVFPGGESLSAMQERAVQAVRTHDAAVLEQCGQQAVWAAVTHGDIIKSVIADAYGMPFDHFQRVHADPASVSIIHYPENRDAAPHVLAVNTEDGALAWLRPKMAKETTAEVGGGAGHYAAP</sequence>